<dbReference type="Proteomes" id="UP001177021">
    <property type="component" value="Unassembled WGS sequence"/>
</dbReference>
<gene>
    <name evidence="1" type="ORF">MILVUS5_LOCUS23269</name>
</gene>
<evidence type="ECO:0000313" key="2">
    <source>
        <dbReference type="Proteomes" id="UP001177021"/>
    </source>
</evidence>
<proteinExistence type="predicted"/>
<sequence length="350" mass="39574">METNSNQKNAFTSFSCSVKLDRGNYMLWESLVLRIIKGEKMYGYISGTSKCPEEFITEGGKQKQNPAYEEWIANDQKILGWLLNSMTHDIATQLLHCDTSKELWDAAKSLAGAHSRSRVTLLKSEFHSTRKGTLKMEEYLIKMKNLSDNLKLAGSPISTTDLIIQTLSGLDSEYNAIVVQLSNKLELTWIDMQAELLAFENRIEFLNNLSNLTLNPSANVAARYENKGNRSFNTGGWRGGNHRGPRGGRGRGRFYQDKTKCQVCGLTNHIAVDCYYRFDKSYMGQPSEKQQKYGGHNHNAYVASSSSVRDPDWYFDSGASNHVTHESNHLQDFSEHDGQDDRKNANGRET</sequence>
<keyword evidence="2" id="KW-1185">Reference proteome</keyword>
<evidence type="ECO:0000313" key="1">
    <source>
        <dbReference type="EMBL" id="CAJ2656533.1"/>
    </source>
</evidence>
<dbReference type="EMBL" id="CASHSV030000206">
    <property type="protein sequence ID" value="CAJ2656533.1"/>
    <property type="molecule type" value="Genomic_DNA"/>
</dbReference>
<reference evidence="1" key="1">
    <citation type="submission" date="2023-10" db="EMBL/GenBank/DDBJ databases">
        <authorList>
            <person name="Rodriguez Cubillos JULIANA M."/>
            <person name="De Vega J."/>
        </authorList>
    </citation>
    <scope>NUCLEOTIDE SEQUENCE</scope>
</reference>
<comment type="caution">
    <text evidence="1">The sequence shown here is derived from an EMBL/GenBank/DDBJ whole genome shotgun (WGS) entry which is preliminary data.</text>
</comment>
<organism evidence="1 2">
    <name type="scientific">Trifolium pratense</name>
    <name type="common">Red clover</name>
    <dbReference type="NCBI Taxonomy" id="57577"/>
    <lineage>
        <taxon>Eukaryota</taxon>
        <taxon>Viridiplantae</taxon>
        <taxon>Streptophyta</taxon>
        <taxon>Embryophyta</taxon>
        <taxon>Tracheophyta</taxon>
        <taxon>Spermatophyta</taxon>
        <taxon>Magnoliopsida</taxon>
        <taxon>eudicotyledons</taxon>
        <taxon>Gunneridae</taxon>
        <taxon>Pentapetalae</taxon>
        <taxon>rosids</taxon>
        <taxon>fabids</taxon>
        <taxon>Fabales</taxon>
        <taxon>Fabaceae</taxon>
        <taxon>Papilionoideae</taxon>
        <taxon>50 kb inversion clade</taxon>
        <taxon>NPAAA clade</taxon>
        <taxon>Hologalegina</taxon>
        <taxon>IRL clade</taxon>
        <taxon>Trifolieae</taxon>
        <taxon>Trifolium</taxon>
    </lineage>
</organism>
<accession>A0ACB0KIN5</accession>
<protein>
    <submittedName>
        <fullName evidence="1">Uncharacterized protein</fullName>
    </submittedName>
</protein>
<name>A0ACB0KIN5_TRIPR</name>